<feature type="domain" description="Major facilitator superfamily (MFS) profile" evidence="5">
    <location>
        <begin position="8"/>
        <end position="400"/>
    </location>
</feature>
<sequence length="408" mass="43075">MSTADRNAFFVLIGGFVLLAVSFGARTSFGVFLPSMSVETGFDIAMLSWVLAVQNIVWGAAQPFAGRLSDRYGAAPVLFAGGILYALGLAMTAFAHDYLVLGVSVGLVLGFAQSAIGFPVVLGALGRTASDKNRGIILGIATAGGSFGQLVFSPLSQSFLKDYGLVDSFLILAALCLVAACLAIFVRRETKPTAEQRAEVAAHPGQSLREVLSRALRDRSFVLLTAGFFVCGFHLAFITFHLPNFAVVCGLSAAAGVTGLAVIGAFNIVGTIAAGQMGGKFRPKYPLSAIYALRGLAALALLFVPVTEWVLLVFSAVMGLLWLSTVPLTSLTVAKLHGPTNVGMLFGIVFFSHQVGSFVGLIMAGEFYEMFGNYDAMWIASAVLGFFAAVVHLPIEDNRKLVPLPIRS</sequence>
<feature type="transmembrane region" description="Helical" evidence="4">
    <location>
        <begin position="101"/>
        <end position="124"/>
    </location>
</feature>
<dbReference type="CDD" id="cd17355">
    <property type="entry name" value="MFS_YcxA_like"/>
    <property type="match status" value="1"/>
</dbReference>
<evidence type="ECO:0000256" key="2">
    <source>
        <dbReference type="ARBA" id="ARBA00022989"/>
    </source>
</evidence>
<feature type="transmembrane region" description="Helical" evidence="4">
    <location>
        <begin position="168"/>
        <end position="186"/>
    </location>
</feature>
<dbReference type="GO" id="GO:0022857">
    <property type="term" value="F:transmembrane transporter activity"/>
    <property type="evidence" value="ECO:0007669"/>
    <property type="project" value="InterPro"/>
</dbReference>
<keyword evidence="7" id="KW-1185">Reference proteome</keyword>
<accession>A0A7Y0DYD2</accession>
<dbReference type="InterPro" id="IPR036259">
    <property type="entry name" value="MFS_trans_sf"/>
</dbReference>
<name>A0A7Y0DYD2_9PROT</name>
<evidence type="ECO:0000256" key="4">
    <source>
        <dbReference type="SAM" id="Phobius"/>
    </source>
</evidence>
<feature type="transmembrane region" description="Helical" evidence="4">
    <location>
        <begin position="309"/>
        <end position="330"/>
    </location>
</feature>
<proteinExistence type="predicted"/>
<dbReference type="InterPro" id="IPR050327">
    <property type="entry name" value="Proton-linked_MCT"/>
</dbReference>
<evidence type="ECO:0000313" key="6">
    <source>
        <dbReference type="EMBL" id="NMM43856.1"/>
    </source>
</evidence>
<feature type="transmembrane region" description="Helical" evidence="4">
    <location>
        <begin position="136"/>
        <end position="156"/>
    </location>
</feature>
<keyword evidence="2 4" id="KW-1133">Transmembrane helix</keyword>
<gene>
    <name evidence="6" type="ORF">HH303_05165</name>
</gene>
<organism evidence="6 7">
    <name type="scientific">Pacificispira spongiicola</name>
    <dbReference type="NCBI Taxonomy" id="2729598"/>
    <lineage>
        <taxon>Bacteria</taxon>
        <taxon>Pseudomonadati</taxon>
        <taxon>Pseudomonadota</taxon>
        <taxon>Alphaproteobacteria</taxon>
        <taxon>Rhodospirillales</taxon>
        <taxon>Rhodospirillaceae</taxon>
        <taxon>Pacificispira</taxon>
    </lineage>
</organism>
<keyword evidence="3 4" id="KW-0472">Membrane</keyword>
<dbReference type="SUPFAM" id="SSF103473">
    <property type="entry name" value="MFS general substrate transporter"/>
    <property type="match status" value="1"/>
</dbReference>
<feature type="transmembrane region" description="Helical" evidence="4">
    <location>
        <begin position="342"/>
        <end position="364"/>
    </location>
</feature>
<feature type="transmembrane region" description="Helical" evidence="4">
    <location>
        <begin position="245"/>
        <end position="273"/>
    </location>
</feature>
<evidence type="ECO:0000256" key="3">
    <source>
        <dbReference type="ARBA" id="ARBA00023136"/>
    </source>
</evidence>
<dbReference type="Pfam" id="PF07690">
    <property type="entry name" value="MFS_1"/>
    <property type="match status" value="1"/>
</dbReference>
<dbReference type="PROSITE" id="PS50850">
    <property type="entry name" value="MFS"/>
    <property type="match status" value="1"/>
</dbReference>
<feature type="transmembrane region" description="Helical" evidence="4">
    <location>
        <begin position="40"/>
        <end position="61"/>
    </location>
</feature>
<evidence type="ECO:0000259" key="5">
    <source>
        <dbReference type="PROSITE" id="PS50850"/>
    </source>
</evidence>
<dbReference type="RefSeq" id="WP_169624096.1">
    <property type="nucleotide sequence ID" value="NZ_JABBNT010000001.1"/>
</dbReference>
<reference evidence="6 7" key="1">
    <citation type="submission" date="2020-04" db="EMBL/GenBank/DDBJ databases">
        <title>Rhodospirillaceae bacterium KN72 isolated from deep sea.</title>
        <authorList>
            <person name="Zhang D.-C."/>
        </authorList>
    </citation>
    <scope>NUCLEOTIDE SEQUENCE [LARGE SCALE GENOMIC DNA]</scope>
    <source>
        <strain evidence="6 7">KN72</strain>
    </source>
</reference>
<feature type="transmembrane region" description="Helical" evidence="4">
    <location>
        <begin position="376"/>
        <end position="395"/>
    </location>
</feature>
<dbReference type="Proteomes" id="UP000539372">
    <property type="component" value="Unassembled WGS sequence"/>
</dbReference>
<feature type="transmembrane region" description="Helical" evidence="4">
    <location>
        <begin position="221"/>
        <end position="239"/>
    </location>
</feature>
<evidence type="ECO:0000313" key="7">
    <source>
        <dbReference type="Proteomes" id="UP000539372"/>
    </source>
</evidence>
<dbReference type="Gene3D" id="1.20.1250.20">
    <property type="entry name" value="MFS general substrate transporter like domains"/>
    <property type="match status" value="1"/>
</dbReference>
<keyword evidence="1 4" id="KW-0812">Transmembrane</keyword>
<protein>
    <submittedName>
        <fullName evidence="6">MFS transporter</fullName>
    </submittedName>
</protein>
<dbReference type="InterPro" id="IPR020846">
    <property type="entry name" value="MFS_dom"/>
</dbReference>
<dbReference type="PANTHER" id="PTHR11360:SF284">
    <property type="entry name" value="EG:103B4.3 PROTEIN-RELATED"/>
    <property type="match status" value="1"/>
</dbReference>
<dbReference type="InterPro" id="IPR011701">
    <property type="entry name" value="MFS"/>
</dbReference>
<comment type="caution">
    <text evidence="6">The sequence shown here is derived from an EMBL/GenBank/DDBJ whole genome shotgun (WGS) entry which is preliminary data.</text>
</comment>
<dbReference type="EMBL" id="JABBNT010000001">
    <property type="protein sequence ID" value="NMM43856.1"/>
    <property type="molecule type" value="Genomic_DNA"/>
</dbReference>
<dbReference type="PANTHER" id="PTHR11360">
    <property type="entry name" value="MONOCARBOXYLATE TRANSPORTER"/>
    <property type="match status" value="1"/>
</dbReference>
<evidence type="ECO:0000256" key="1">
    <source>
        <dbReference type="ARBA" id="ARBA00022692"/>
    </source>
</evidence>
<feature type="transmembrane region" description="Helical" evidence="4">
    <location>
        <begin position="73"/>
        <end position="95"/>
    </location>
</feature>
<dbReference type="AlphaFoldDB" id="A0A7Y0DYD2"/>